<evidence type="ECO:0000313" key="6">
    <source>
        <dbReference type="Proteomes" id="UP000242450"/>
    </source>
</evidence>
<dbReference type="AlphaFoldDB" id="A0A212DD14"/>
<dbReference type="Pfam" id="PF02023">
    <property type="entry name" value="SCAN"/>
    <property type="match status" value="1"/>
</dbReference>
<protein>
    <recommendedName>
        <fullName evidence="4">SCAN box domain-containing protein</fullName>
    </recommendedName>
</protein>
<feature type="compositionally biased region" description="Basic and acidic residues" evidence="3">
    <location>
        <begin position="251"/>
        <end position="263"/>
    </location>
</feature>
<dbReference type="GO" id="GO:0005634">
    <property type="term" value="C:nucleus"/>
    <property type="evidence" value="ECO:0007669"/>
    <property type="project" value="UniProtKB-SubCell"/>
</dbReference>
<evidence type="ECO:0000256" key="2">
    <source>
        <dbReference type="PROSITE-ProRule" id="PRU00187"/>
    </source>
</evidence>
<dbReference type="PANTHER" id="PTHR45935:SF31">
    <property type="entry name" value="MYELOID ZINC FINGER 1"/>
    <property type="match status" value="1"/>
</dbReference>
<feature type="compositionally biased region" description="Basic and acidic residues" evidence="3">
    <location>
        <begin position="279"/>
        <end position="299"/>
    </location>
</feature>
<dbReference type="PROSITE" id="PS50804">
    <property type="entry name" value="SCAN_BOX"/>
    <property type="match status" value="1"/>
</dbReference>
<dbReference type="EMBL" id="MKHE01000004">
    <property type="protein sequence ID" value="OWK16014.1"/>
    <property type="molecule type" value="Genomic_DNA"/>
</dbReference>
<sequence length="317" mass="34280">MGSERPTPSRAWTDGRKDAVWSTGQVCCPMAMPKSRLSPVPWEQDGFLWVKMEEEEASLFQVQESSFGHTIHPEAARLRFRHFCFEEVSSPREVLARLRGWLRPEAHSKEEMLELMVLEHLGGRCAGGGSDSGTEQERYGGDCRCSQRTGGGAWAGIEARARQSGGGLVWKSSDSVVRTVAGWALGSELTDTSCKQSGSEESGPWDRAIETVGGGTPPGPAFGDDRESKGGPERQARLSGEMWAQSAAHQMDLRKTSGPHKDAPPAQPSCEAGALGDSPHVRPDLTSREKTPSEERWDPPDGSGTEPPGTCSGRKPP</sequence>
<dbReference type="Proteomes" id="UP000242450">
    <property type="component" value="Chromosome 4"/>
</dbReference>
<evidence type="ECO:0000256" key="1">
    <source>
        <dbReference type="ARBA" id="ARBA00023242"/>
    </source>
</evidence>
<feature type="region of interest" description="Disordered" evidence="3">
    <location>
        <begin position="190"/>
        <end position="317"/>
    </location>
</feature>
<dbReference type="SMART" id="SM00431">
    <property type="entry name" value="SCAN"/>
    <property type="match status" value="1"/>
</dbReference>
<feature type="domain" description="SCAN box" evidence="4">
    <location>
        <begin position="77"/>
        <end position="121"/>
    </location>
</feature>
<keyword evidence="1 2" id="KW-0539">Nucleus</keyword>
<dbReference type="InterPro" id="IPR003309">
    <property type="entry name" value="SCAN_dom"/>
</dbReference>
<reference evidence="5 6" key="1">
    <citation type="journal article" date="2018" name="Mol. Genet. Genomics">
        <title>The red deer Cervus elaphus genome CerEla1.0: sequencing, annotating, genes, and chromosomes.</title>
        <authorList>
            <person name="Bana N.A."/>
            <person name="Nyiri A."/>
            <person name="Nagy J."/>
            <person name="Frank K."/>
            <person name="Nagy T."/>
            <person name="Steger V."/>
            <person name="Schiller M."/>
            <person name="Lakatos P."/>
            <person name="Sugar L."/>
            <person name="Horn P."/>
            <person name="Barta E."/>
            <person name="Orosz L."/>
        </authorList>
    </citation>
    <scope>NUCLEOTIDE SEQUENCE [LARGE SCALE GENOMIC DNA]</scope>
    <source>
        <strain evidence="5">Hungarian</strain>
    </source>
</reference>
<keyword evidence="6" id="KW-1185">Reference proteome</keyword>
<comment type="subcellular location">
    <subcellularLocation>
        <location evidence="2">Nucleus</location>
    </subcellularLocation>
</comment>
<evidence type="ECO:0000313" key="5">
    <source>
        <dbReference type="EMBL" id="OWK16014.1"/>
    </source>
</evidence>
<dbReference type="Gene3D" id="1.10.4020.10">
    <property type="entry name" value="DNA breaking-rejoining enzymes"/>
    <property type="match status" value="1"/>
</dbReference>
<dbReference type="PANTHER" id="PTHR45935">
    <property type="entry name" value="PROTEIN ZBED8-RELATED"/>
    <property type="match status" value="1"/>
</dbReference>
<evidence type="ECO:0000259" key="4">
    <source>
        <dbReference type="PROSITE" id="PS50804"/>
    </source>
</evidence>
<dbReference type="InterPro" id="IPR038269">
    <property type="entry name" value="SCAN_sf"/>
</dbReference>
<dbReference type="InterPro" id="IPR050916">
    <property type="entry name" value="SCAN-C2H2_zinc_finger"/>
</dbReference>
<dbReference type="SUPFAM" id="SSF47353">
    <property type="entry name" value="Retrovirus capsid dimerization domain-like"/>
    <property type="match status" value="1"/>
</dbReference>
<dbReference type="OrthoDB" id="3437960at2759"/>
<accession>A0A212DD14</accession>
<organism evidence="5 6">
    <name type="scientific">Cervus elaphus hippelaphus</name>
    <name type="common">European red deer</name>
    <dbReference type="NCBI Taxonomy" id="46360"/>
    <lineage>
        <taxon>Eukaryota</taxon>
        <taxon>Metazoa</taxon>
        <taxon>Chordata</taxon>
        <taxon>Craniata</taxon>
        <taxon>Vertebrata</taxon>
        <taxon>Euteleostomi</taxon>
        <taxon>Mammalia</taxon>
        <taxon>Eutheria</taxon>
        <taxon>Laurasiatheria</taxon>
        <taxon>Artiodactyla</taxon>
        <taxon>Ruminantia</taxon>
        <taxon>Pecora</taxon>
        <taxon>Cervidae</taxon>
        <taxon>Cervinae</taxon>
        <taxon>Cervus</taxon>
    </lineage>
</organism>
<feature type="non-terminal residue" evidence="5">
    <location>
        <position position="317"/>
    </location>
</feature>
<feature type="compositionally biased region" description="Basic and acidic residues" evidence="3">
    <location>
        <begin position="223"/>
        <end position="236"/>
    </location>
</feature>
<gene>
    <name evidence="5" type="ORF">Celaphus_00004944</name>
</gene>
<proteinExistence type="predicted"/>
<name>A0A212DD14_CEREH</name>
<comment type="caution">
    <text evidence="5">The sequence shown here is derived from an EMBL/GenBank/DDBJ whole genome shotgun (WGS) entry which is preliminary data.</text>
</comment>
<feature type="compositionally biased region" description="Polar residues" evidence="3">
    <location>
        <begin position="190"/>
        <end position="200"/>
    </location>
</feature>
<evidence type="ECO:0000256" key="3">
    <source>
        <dbReference type="SAM" id="MobiDB-lite"/>
    </source>
</evidence>